<keyword evidence="3" id="KW-1185">Reference proteome</keyword>
<dbReference type="InParanoid" id="M1DRR6"/>
<dbReference type="EnsemblPlants" id="PGSC0003DMT400093339">
    <property type="protein sequence ID" value="PGSC0003DMT400093339"/>
    <property type="gene ID" value="PGSC0003DMG400042910"/>
</dbReference>
<dbReference type="HOGENOM" id="CLU_2101246_0_0_1"/>
<evidence type="ECO:0000313" key="2">
    <source>
        <dbReference type="EnsemblPlants" id="PGSC0003DMT400093339"/>
    </source>
</evidence>
<name>M1DRR6_SOLTU</name>
<evidence type="ECO:0000256" key="1">
    <source>
        <dbReference type="SAM" id="MobiDB-lite"/>
    </source>
</evidence>
<evidence type="ECO:0000313" key="3">
    <source>
        <dbReference type="Proteomes" id="UP000011115"/>
    </source>
</evidence>
<protein>
    <submittedName>
        <fullName evidence="2">Uncharacterized protein</fullName>
    </submittedName>
</protein>
<reference evidence="3" key="1">
    <citation type="journal article" date="2011" name="Nature">
        <title>Genome sequence and analysis of the tuber crop potato.</title>
        <authorList>
            <consortium name="The Potato Genome Sequencing Consortium"/>
        </authorList>
    </citation>
    <scope>NUCLEOTIDE SEQUENCE [LARGE SCALE GENOMIC DNA]</scope>
    <source>
        <strain evidence="3">cv. DM1-3 516 R44</strain>
    </source>
</reference>
<reference evidence="2" key="2">
    <citation type="submission" date="2015-06" db="UniProtKB">
        <authorList>
            <consortium name="EnsemblPlants"/>
        </authorList>
    </citation>
    <scope>IDENTIFICATION</scope>
    <source>
        <strain evidence="2">DM1-3 516 R44</strain>
    </source>
</reference>
<dbReference type="AlphaFoldDB" id="M1DRR6"/>
<dbReference type="Gramene" id="PGSC0003DMT400093339">
    <property type="protein sequence ID" value="PGSC0003DMT400093339"/>
    <property type="gene ID" value="PGSC0003DMG400042910"/>
</dbReference>
<accession>M1DRR6</accession>
<proteinExistence type="predicted"/>
<sequence length="116" mass="13179">MSPYTVRQYARESKPEIPSKDSEELRTTRWFVEPHTVLQVCHGNDPVQPYLIVKNHGVLHGPWGFMGRERNHDPITLIVVHTEPYVVDHGAVPRAVVPLMSRGLVCRPDRAPPSPK</sequence>
<dbReference type="Proteomes" id="UP000011115">
    <property type="component" value="Unassembled WGS sequence"/>
</dbReference>
<dbReference type="PaxDb" id="4113-PGSC0003DMT400093339"/>
<feature type="compositionally biased region" description="Basic and acidic residues" evidence="1">
    <location>
        <begin position="9"/>
        <end position="24"/>
    </location>
</feature>
<organism evidence="2 3">
    <name type="scientific">Solanum tuberosum</name>
    <name type="common">Potato</name>
    <dbReference type="NCBI Taxonomy" id="4113"/>
    <lineage>
        <taxon>Eukaryota</taxon>
        <taxon>Viridiplantae</taxon>
        <taxon>Streptophyta</taxon>
        <taxon>Embryophyta</taxon>
        <taxon>Tracheophyta</taxon>
        <taxon>Spermatophyta</taxon>
        <taxon>Magnoliopsida</taxon>
        <taxon>eudicotyledons</taxon>
        <taxon>Gunneridae</taxon>
        <taxon>Pentapetalae</taxon>
        <taxon>asterids</taxon>
        <taxon>lamiids</taxon>
        <taxon>Solanales</taxon>
        <taxon>Solanaceae</taxon>
        <taxon>Solanoideae</taxon>
        <taxon>Solaneae</taxon>
        <taxon>Solanum</taxon>
    </lineage>
</organism>
<feature type="region of interest" description="Disordered" evidence="1">
    <location>
        <begin position="1"/>
        <end position="24"/>
    </location>
</feature>